<dbReference type="OrthoDB" id="9807498at2"/>
<gene>
    <name evidence="3" type="ordered locus">Sinac_5945</name>
</gene>
<keyword evidence="3" id="KW-0645">Protease</keyword>
<evidence type="ECO:0000256" key="1">
    <source>
        <dbReference type="SAM" id="MobiDB-lite"/>
    </source>
</evidence>
<keyword evidence="4" id="KW-1185">Reference proteome</keyword>
<protein>
    <submittedName>
        <fullName evidence="3">Collagenase-like protease</fullName>
    </submittedName>
</protein>
<dbReference type="PANTHER" id="PTHR30217">
    <property type="entry name" value="PEPTIDASE U32 FAMILY"/>
    <property type="match status" value="1"/>
</dbReference>
<organism evidence="3 4">
    <name type="scientific">Singulisphaera acidiphila (strain ATCC BAA-1392 / DSM 18658 / VKM B-2454 / MOB10)</name>
    <dbReference type="NCBI Taxonomy" id="886293"/>
    <lineage>
        <taxon>Bacteria</taxon>
        <taxon>Pseudomonadati</taxon>
        <taxon>Planctomycetota</taxon>
        <taxon>Planctomycetia</taxon>
        <taxon>Isosphaerales</taxon>
        <taxon>Isosphaeraceae</taxon>
        <taxon>Singulisphaera</taxon>
    </lineage>
</organism>
<sequence>MAIAGTEISESLVKRTVKPELLAPAGDRTCLIAAVENGADAVYFGLQRHNARARAANFDGADLPDVMTLLHRRGVRGYVTLNTLVFPRELADLEETLRHLVESGVDAVIVQDLGLVRLIRALTPDLEIHASTQMSITSIEGIRLARELGCSRVILARELSLAEIGRIGRNAELPLEVFVHGALCVAYSGQCLTSEALGGRSANRGECAQACRMPYEIVCDGELQNLDDVRYLLSPQDLAAFDLIPELIDLGVASLKIEGRLKAPEYVANITQHYRRAIDAAWAGHPVEFSARDVREMELSFSRGFSHGFLDGNNHKVLVRGDHAKKRGIFLGRVTEVAGPGIRLDLTAPVKPGDGLVFDAEQGDEVPEQGGRVYEVLRVTRERGRRPAPEPAGLSAGPAELRFGQHDLDPRRIRPGQRVWKTDDPELTRRLRKTFEGPERRKVELDIAVRAVVGEPLRLEGRTATGREACCESDAPLDRAERQEATELTLRDQLDRLGGSIYQLREVNATIEGGPMVPKSLLNALRRDLVAKLDEEASHPAPRSLAVEPVLPALRSGATSFRPDPALATEAPSLSVLCRDTNQVEAAVAAGIKTIYVDYQDIKRYKEAVAVARREAVALFIATPRIQKPSESNLFRYLEKQGADGLLVRNAGGLYFCAERGIPFVADFSLNASNELTVELLKARGALRVTASYDLCFEQLEDLMAAVPSPWLEIVIHQQIPMFHMEHCVFCAVLSPGTDKTNCGRPCDDHDVKLRDRVGKEHPLKADVGCRNTLFNAVPQSAAEYLPRLLAKRSRHLRIEFLDDGPEAVERTISLYTNAIAGRSDARSLWRELKATSRYGVTRGSLSIL</sequence>
<name>L0DN09_SINAD</name>
<dbReference type="AlphaFoldDB" id="L0DN09"/>
<dbReference type="InterPro" id="IPR020988">
    <property type="entry name" value="Pept_U32_collagenase"/>
</dbReference>
<reference evidence="3 4" key="1">
    <citation type="submission" date="2012-02" db="EMBL/GenBank/DDBJ databases">
        <title>Complete sequence of chromosome of Singulisphaera acidiphila DSM 18658.</title>
        <authorList>
            <consortium name="US DOE Joint Genome Institute (JGI-PGF)"/>
            <person name="Lucas S."/>
            <person name="Copeland A."/>
            <person name="Lapidus A."/>
            <person name="Glavina del Rio T."/>
            <person name="Dalin E."/>
            <person name="Tice H."/>
            <person name="Bruce D."/>
            <person name="Goodwin L."/>
            <person name="Pitluck S."/>
            <person name="Peters L."/>
            <person name="Ovchinnikova G."/>
            <person name="Chertkov O."/>
            <person name="Kyrpides N."/>
            <person name="Mavromatis K."/>
            <person name="Ivanova N."/>
            <person name="Brettin T."/>
            <person name="Detter J.C."/>
            <person name="Han C."/>
            <person name="Larimer F."/>
            <person name="Land M."/>
            <person name="Hauser L."/>
            <person name="Markowitz V."/>
            <person name="Cheng J.-F."/>
            <person name="Hugenholtz P."/>
            <person name="Woyke T."/>
            <person name="Wu D."/>
            <person name="Tindall B."/>
            <person name="Pomrenke H."/>
            <person name="Brambilla E."/>
            <person name="Klenk H.-P."/>
            <person name="Eisen J.A."/>
        </authorList>
    </citation>
    <scope>NUCLEOTIDE SEQUENCE [LARGE SCALE GENOMIC DNA]</scope>
    <source>
        <strain evidence="4">ATCC BAA-1392 / DSM 18658 / VKM B-2454 / MOB10</strain>
    </source>
</reference>
<dbReference type="Proteomes" id="UP000010798">
    <property type="component" value="Chromosome"/>
</dbReference>
<evidence type="ECO:0000313" key="3">
    <source>
        <dbReference type="EMBL" id="AGA30056.1"/>
    </source>
</evidence>
<evidence type="ECO:0000313" key="4">
    <source>
        <dbReference type="Proteomes" id="UP000010798"/>
    </source>
</evidence>
<dbReference type="GO" id="GO:0008233">
    <property type="term" value="F:peptidase activity"/>
    <property type="evidence" value="ECO:0007669"/>
    <property type="project" value="UniProtKB-KW"/>
</dbReference>
<keyword evidence="3" id="KW-0378">Hydrolase</keyword>
<proteinExistence type="predicted"/>
<dbReference type="InterPro" id="IPR051454">
    <property type="entry name" value="RNA/ubiquinone_mod_enzymes"/>
</dbReference>
<dbReference type="RefSeq" id="WP_015249148.1">
    <property type="nucleotide sequence ID" value="NC_019892.1"/>
</dbReference>
<accession>L0DN09</accession>
<dbReference type="GO" id="GO:0006508">
    <property type="term" value="P:proteolysis"/>
    <property type="evidence" value="ECO:0007669"/>
    <property type="project" value="UniProtKB-KW"/>
</dbReference>
<dbReference type="InterPro" id="IPR001539">
    <property type="entry name" value="Peptidase_U32"/>
</dbReference>
<dbReference type="Pfam" id="PF12392">
    <property type="entry name" value="DUF3656"/>
    <property type="match status" value="1"/>
</dbReference>
<evidence type="ECO:0000259" key="2">
    <source>
        <dbReference type="Pfam" id="PF12392"/>
    </source>
</evidence>
<feature type="domain" description="Peptidase U32 collagenase" evidence="2">
    <location>
        <begin position="419"/>
        <end position="536"/>
    </location>
</feature>
<dbReference type="eggNOG" id="COG0826">
    <property type="taxonomic scope" value="Bacteria"/>
</dbReference>
<dbReference type="KEGG" id="saci:Sinac_5945"/>
<dbReference type="Pfam" id="PF01136">
    <property type="entry name" value="Peptidase_U32"/>
    <property type="match status" value="2"/>
</dbReference>
<dbReference type="STRING" id="886293.Sinac_5945"/>
<dbReference type="EMBL" id="CP003364">
    <property type="protein sequence ID" value="AGA30056.1"/>
    <property type="molecule type" value="Genomic_DNA"/>
</dbReference>
<feature type="region of interest" description="Disordered" evidence="1">
    <location>
        <begin position="382"/>
        <end position="405"/>
    </location>
</feature>
<dbReference type="PANTHER" id="PTHR30217:SF10">
    <property type="entry name" value="23S RRNA 5-HYDROXYCYTIDINE C2501 SYNTHASE"/>
    <property type="match status" value="1"/>
</dbReference>
<dbReference type="HOGENOM" id="CLU_011540_4_0_0"/>